<dbReference type="EMBL" id="NIDF01000148">
    <property type="protein sequence ID" value="TYJ52221.1"/>
    <property type="molecule type" value="Genomic_DNA"/>
</dbReference>
<reference evidence="2 3" key="1">
    <citation type="submission" date="2017-05" db="EMBL/GenBank/DDBJ databases">
        <title>The Genome Sequence of Tsuchiyaea wingfieldii DSM 27421.</title>
        <authorList>
            <person name="Cuomo C."/>
            <person name="Passer A."/>
            <person name="Billmyre B."/>
            <person name="Heitman J."/>
        </authorList>
    </citation>
    <scope>NUCLEOTIDE SEQUENCE [LARGE SCALE GENOMIC DNA]</scope>
    <source>
        <strain evidence="2 3">DSM 27421</strain>
    </source>
</reference>
<name>A0A5D3APZ0_9TREE</name>
<protein>
    <recommendedName>
        <fullName evidence="4">F-box domain-containing protein</fullName>
    </recommendedName>
</protein>
<sequence>MVFKSASFADIADALKFGKKHSGPVTPPALTLSLPRAQSSVALYPETSLELRHTANIRSRKNASGHFPTPILKRILSYCDTPTLRACLTVSRLIFHLAGHLLYLEIELHPKSMQDVLTGSVIVHEAASGMVAGGRKRFKDRLLKHVSEVTIWSHGEDDDDDEPSPPCCPPVALNYLLPKLDSLRIVLGEAFDYHTTFCPRYPPTCPMFRDLVVEKLVILGARSPMPVLPLAFPHKYYNTPTTPTTPGSVGTASAGTTSPHTPLIAVTEGEAEDDHLANDPLLLVPNANPSNVSALYRASANSFLPAHSFFPPVGGKHHTRTASLAPPAPVLPKIKNGHARNTSLPKSLSSLPLPSPPAATSTTHSPRLPPCQELTIVMPTGLSFDAKDYQPYSHCFRHRKTLLTLERLVLVFYSPPKIGRPWQIAFYNPRKDGSSTSYVSLVDDLAGACLAVPFRTEIEIVGTETMDGELLNMGLNTMRTGRVGKVMQERTRSRIETRWAAEGMKGDVKERLGRVRFRTVGEWLGGEGEGVVEGWDLEKWGELGGGDYGEGSSDDSEEY</sequence>
<feature type="compositionally biased region" description="Low complexity" evidence="1">
    <location>
        <begin position="342"/>
        <end position="366"/>
    </location>
</feature>
<keyword evidence="3" id="KW-1185">Reference proteome</keyword>
<accession>A0A5D3APZ0</accession>
<dbReference type="AlphaFoldDB" id="A0A5D3APZ0"/>
<dbReference type="Proteomes" id="UP000322245">
    <property type="component" value="Unassembled WGS sequence"/>
</dbReference>
<feature type="region of interest" description="Disordered" evidence="1">
    <location>
        <begin position="327"/>
        <end position="370"/>
    </location>
</feature>
<organism evidence="2 3">
    <name type="scientific">Cryptococcus floricola</name>
    <dbReference type="NCBI Taxonomy" id="2591691"/>
    <lineage>
        <taxon>Eukaryota</taxon>
        <taxon>Fungi</taxon>
        <taxon>Dikarya</taxon>
        <taxon>Basidiomycota</taxon>
        <taxon>Agaricomycotina</taxon>
        <taxon>Tremellomycetes</taxon>
        <taxon>Tremellales</taxon>
        <taxon>Cryptococcaceae</taxon>
        <taxon>Cryptococcus</taxon>
    </lineage>
</organism>
<evidence type="ECO:0000313" key="3">
    <source>
        <dbReference type="Proteomes" id="UP000322245"/>
    </source>
</evidence>
<proteinExistence type="predicted"/>
<feature type="region of interest" description="Disordered" evidence="1">
    <location>
        <begin position="540"/>
        <end position="559"/>
    </location>
</feature>
<comment type="caution">
    <text evidence="2">The sequence shown here is derived from an EMBL/GenBank/DDBJ whole genome shotgun (WGS) entry which is preliminary data.</text>
</comment>
<gene>
    <name evidence="2" type="ORF">B9479_007180</name>
</gene>
<evidence type="ECO:0008006" key="4">
    <source>
        <dbReference type="Google" id="ProtNLM"/>
    </source>
</evidence>
<evidence type="ECO:0000256" key="1">
    <source>
        <dbReference type="SAM" id="MobiDB-lite"/>
    </source>
</evidence>
<evidence type="ECO:0000313" key="2">
    <source>
        <dbReference type="EMBL" id="TYJ52221.1"/>
    </source>
</evidence>